<name>A0AAW1VLC1_RUBAR</name>
<organism evidence="2 3">
    <name type="scientific">Rubus argutus</name>
    <name type="common">Southern blackberry</name>
    <dbReference type="NCBI Taxonomy" id="59490"/>
    <lineage>
        <taxon>Eukaryota</taxon>
        <taxon>Viridiplantae</taxon>
        <taxon>Streptophyta</taxon>
        <taxon>Embryophyta</taxon>
        <taxon>Tracheophyta</taxon>
        <taxon>Spermatophyta</taxon>
        <taxon>Magnoliopsida</taxon>
        <taxon>eudicotyledons</taxon>
        <taxon>Gunneridae</taxon>
        <taxon>Pentapetalae</taxon>
        <taxon>rosids</taxon>
        <taxon>fabids</taxon>
        <taxon>Rosales</taxon>
        <taxon>Rosaceae</taxon>
        <taxon>Rosoideae</taxon>
        <taxon>Rosoideae incertae sedis</taxon>
        <taxon>Rubus</taxon>
    </lineage>
</organism>
<comment type="caution">
    <text evidence="2">The sequence shown here is derived from an EMBL/GenBank/DDBJ whole genome shotgun (WGS) entry which is preliminary data.</text>
</comment>
<reference evidence="2 3" key="1">
    <citation type="journal article" date="2023" name="G3 (Bethesda)">
        <title>A chromosome-length genome assembly and annotation of blackberry (Rubus argutus, cv. 'Hillquist').</title>
        <authorList>
            <person name="Bruna T."/>
            <person name="Aryal R."/>
            <person name="Dudchenko O."/>
            <person name="Sargent D.J."/>
            <person name="Mead D."/>
            <person name="Buti M."/>
            <person name="Cavallini A."/>
            <person name="Hytonen T."/>
            <person name="Andres J."/>
            <person name="Pham M."/>
            <person name="Weisz D."/>
            <person name="Mascagni F."/>
            <person name="Usai G."/>
            <person name="Natali L."/>
            <person name="Bassil N."/>
            <person name="Fernandez G.E."/>
            <person name="Lomsadze A."/>
            <person name="Armour M."/>
            <person name="Olukolu B."/>
            <person name="Poorten T."/>
            <person name="Britton C."/>
            <person name="Davik J."/>
            <person name="Ashrafi H."/>
            <person name="Aiden E.L."/>
            <person name="Borodovsky M."/>
            <person name="Worthington M."/>
        </authorList>
    </citation>
    <scope>NUCLEOTIDE SEQUENCE [LARGE SCALE GENOMIC DNA]</scope>
    <source>
        <strain evidence="2">PI 553951</strain>
    </source>
</reference>
<accession>A0AAW1VLC1</accession>
<keyword evidence="3" id="KW-1185">Reference proteome</keyword>
<protein>
    <submittedName>
        <fullName evidence="2">Uncharacterized protein</fullName>
    </submittedName>
</protein>
<dbReference type="EMBL" id="JBEDUW010000231">
    <property type="protein sequence ID" value="KAK9903186.1"/>
    <property type="molecule type" value="Genomic_DNA"/>
</dbReference>
<evidence type="ECO:0000313" key="2">
    <source>
        <dbReference type="EMBL" id="KAK9903186.1"/>
    </source>
</evidence>
<dbReference type="AlphaFoldDB" id="A0AAW1VLC1"/>
<dbReference type="Proteomes" id="UP001457282">
    <property type="component" value="Unassembled WGS sequence"/>
</dbReference>
<sequence length="81" mass="8590">MNLGRRQRVATGKGLGSAAIEMTPAGLTSSRQGGDSGDGDRTGRHGLDRSVRCLVAWNDDAAMEKDGTMVIENDGIRMGQR</sequence>
<evidence type="ECO:0000313" key="3">
    <source>
        <dbReference type="Proteomes" id="UP001457282"/>
    </source>
</evidence>
<gene>
    <name evidence="2" type="ORF">M0R45_001152</name>
</gene>
<proteinExistence type="predicted"/>
<feature type="region of interest" description="Disordered" evidence="1">
    <location>
        <begin position="1"/>
        <end position="46"/>
    </location>
</feature>
<evidence type="ECO:0000256" key="1">
    <source>
        <dbReference type="SAM" id="MobiDB-lite"/>
    </source>
</evidence>